<dbReference type="InterPro" id="IPR027417">
    <property type="entry name" value="P-loop_NTPase"/>
</dbReference>
<reference evidence="2 3" key="1">
    <citation type="submission" date="2019-03" db="EMBL/GenBank/DDBJ databases">
        <title>Genomic Encyclopedia of Type Strains, Phase IV (KMG-IV): sequencing the most valuable type-strain genomes for metagenomic binning, comparative biology and taxonomic classification.</title>
        <authorList>
            <person name="Goeker M."/>
        </authorList>
    </citation>
    <scope>NUCLEOTIDE SEQUENCE [LARGE SCALE GENOMIC DNA]</scope>
    <source>
        <strain evidence="2 3">DSM 16326</strain>
    </source>
</reference>
<protein>
    <submittedName>
        <fullName evidence="2">Putative secretion ATPase (PEP-CTERM system associated)</fullName>
    </submittedName>
</protein>
<dbReference type="AlphaFoldDB" id="A0A4R8J0T7"/>
<dbReference type="PRINTS" id="PR00364">
    <property type="entry name" value="DISEASERSIST"/>
</dbReference>
<dbReference type="Proteomes" id="UP000294914">
    <property type="component" value="Unassembled WGS sequence"/>
</dbReference>
<dbReference type="OrthoDB" id="9780149at2"/>
<feature type="domain" description="AAA+ ATPase" evidence="1">
    <location>
        <begin position="42"/>
        <end position="207"/>
    </location>
</feature>
<dbReference type="PANTHER" id="PTHR35894:SF1">
    <property type="entry name" value="PHOSPHORIBULOKINASE _ URIDINE KINASE FAMILY"/>
    <property type="match status" value="1"/>
</dbReference>
<evidence type="ECO:0000259" key="1">
    <source>
        <dbReference type="SMART" id="SM00382"/>
    </source>
</evidence>
<name>A0A4R8J0T7_9GAMM</name>
<dbReference type="EMBL" id="SOQX01000001">
    <property type="protein sequence ID" value="TDY03779.1"/>
    <property type="molecule type" value="Genomic_DNA"/>
</dbReference>
<dbReference type="InterPro" id="IPR049945">
    <property type="entry name" value="AAA_22"/>
</dbReference>
<dbReference type="InterPro" id="IPR052026">
    <property type="entry name" value="ExeA_AAA_ATPase_DNA-bind"/>
</dbReference>
<dbReference type="NCBIfam" id="TIGR03015">
    <property type="entry name" value="pepcterm_ATPase"/>
    <property type="match status" value="1"/>
</dbReference>
<dbReference type="RefSeq" id="WP_134080360.1">
    <property type="nucleotide sequence ID" value="NZ_SOQX01000001.1"/>
</dbReference>
<organism evidence="2 3">
    <name type="scientific">Thiohalophilus thiocyanatoxydans</name>
    <dbReference type="NCBI Taxonomy" id="381308"/>
    <lineage>
        <taxon>Bacteria</taxon>
        <taxon>Pseudomonadati</taxon>
        <taxon>Pseudomonadota</taxon>
        <taxon>Gammaproteobacteria</taxon>
        <taxon>Thiohalomonadales</taxon>
        <taxon>Thiohalophilaceae</taxon>
        <taxon>Thiohalophilus</taxon>
    </lineage>
</organism>
<accession>A0A4R8J0T7</accession>
<dbReference type="InterPro" id="IPR017466">
    <property type="entry name" value="XrtA-assoc_ATPase-like"/>
</dbReference>
<evidence type="ECO:0000313" key="2">
    <source>
        <dbReference type="EMBL" id="TDY03779.1"/>
    </source>
</evidence>
<dbReference type="SMART" id="SM00382">
    <property type="entry name" value="AAA"/>
    <property type="match status" value="1"/>
</dbReference>
<dbReference type="PANTHER" id="PTHR35894">
    <property type="entry name" value="GENERAL SECRETION PATHWAY PROTEIN A-RELATED"/>
    <property type="match status" value="1"/>
</dbReference>
<dbReference type="Pfam" id="PF13401">
    <property type="entry name" value="AAA_22"/>
    <property type="match status" value="1"/>
</dbReference>
<sequence>MYENYFKLDRKPFQLSPDPGFFFGSSIHKRALAYLRYGLTQAEGFIAITGDVGTGKTTLARMLFRELPPKEVIAAQIATTQLEADDLLRMVVQAFGLTVKSESKSALLEQLEIFLHKQAREGKRALLVVDEAQNLSHKALEELRMLSNFQTGDKPLLQSFLLGQNQFKRTLQHPDLEQLRQRFIAACHLTPLDEAETREYIEYRLVTAGWKNDPSITDEAFTDIFRHTKGIPRRINSLADRLLLFAYLEERHVIDPDAVSIVASELDEELNITDDKKVIDDEKMAITEEQLGLSNHFGTRSQYNTPARFQWDYLELRITAIESRLQILNSYIHRRFSEIKRKP</sequence>
<proteinExistence type="predicted"/>
<comment type="caution">
    <text evidence="2">The sequence shown here is derived from an EMBL/GenBank/DDBJ whole genome shotgun (WGS) entry which is preliminary data.</text>
</comment>
<dbReference type="SUPFAM" id="SSF52540">
    <property type="entry name" value="P-loop containing nucleoside triphosphate hydrolases"/>
    <property type="match status" value="1"/>
</dbReference>
<evidence type="ECO:0000313" key="3">
    <source>
        <dbReference type="Proteomes" id="UP000294914"/>
    </source>
</evidence>
<gene>
    <name evidence="2" type="ORF">EDC23_0149</name>
</gene>
<dbReference type="GO" id="GO:0016887">
    <property type="term" value="F:ATP hydrolysis activity"/>
    <property type="evidence" value="ECO:0007669"/>
    <property type="project" value="InterPro"/>
</dbReference>
<dbReference type="InterPro" id="IPR003593">
    <property type="entry name" value="AAA+_ATPase"/>
</dbReference>
<dbReference type="Gene3D" id="3.40.50.300">
    <property type="entry name" value="P-loop containing nucleotide triphosphate hydrolases"/>
    <property type="match status" value="1"/>
</dbReference>
<keyword evidence="3" id="KW-1185">Reference proteome</keyword>